<accession>A0A163LS86</accession>
<dbReference type="SUPFAM" id="SSF55729">
    <property type="entry name" value="Acyl-CoA N-acyltransferases (Nat)"/>
    <property type="match status" value="1"/>
</dbReference>
<dbReference type="EMBL" id="LWMH01000001">
    <property type="protein sequence ID" value="KZS48410.1"/>
    <property type="molecule type" value="Genomic_DNA"/>
</dbReference>
<dbReference type="RefSeq" id="WP_051449125.1">
    <property type="nucleotide sequence ID" value="NZ_CBCSBX010000015.1"/>
</dbReference>
<dbReference type="GO" id="GO:0016747">
    <property type="term" value="F:acyltransferase activity, transferring groups other than amino-acyl groups"/>
    <property type="evidence" value="ECO:0007669"/>
    <property type="project" value="InterPro"/>
</dbReference>
<evidence type="ECO:0000313" key="3">
    <source>
        <dbReference type="Proteomes" id="UP000076796"/>
    </source>
</evidence>
<dbReference type="PROSITE" id="PS51186">
    <property type="entry name" value="GNAT"/>
    <property type="match status" value="1"/>
</dbReference>
<name>A0A163LS86_9BACL</name>
<comment type="caution">
    <text evidence="2">The sequence shown here is derived from an EMBL/GenBank/DDBJ whole genome shotgun (WGS) entry which is preliminary data.</text>
</comment>
<dbReference type="GeneID" id="97556057"/>
<feature type="domain" description="N-acetyltransferase" evidence="1">
    <location>
        <begin position="2"/>
        <end position="154"/>
    </location>
</feature>
<protein>
    <recommendedName>
        <fullName evidence="1">N-acetyltransferase domain-containing protein</fullName>
    </recommendedName>
</protein>
<dbReference type="AlphaFoldDB" id="A0A163LS86"/>
<dbReference type="InterPro" id="IPR000182">
    <property type="entry name" value="GNAT_dom"/>
</dbReference>
<evidence type="ECO:0000313" key="2">
    <source>
        <dbReference type="EMBL" id="KZS48410.1"/>
    </source>
</evidence>
<reference evidence="2" key="1">
    <citation type="journal article" date="2016" name="Genome Announc.">
        <title>Draft genomes of two strains of Paenibacillus glucanolyticus with capability to degrade lignocellulose.</title>
        <authorList>
            <person name="Mathews S.L."/>
            <person name="Pawlak J."/>
            <person name="Grunden A.M."/>
        </authorList>
    </citation>
    <scope>NUCLEOTIDE SEQUENCE [LARGE SCALE GENOMIC DNA]</scope>
    <source>
        <strain evidence="2">SLM1</strain>
    </source>
</reference>
<dbReference type="Proteomes" id="UP000076796">
    <property type="component" value="Unassembled WGS sequence"/>
</dbReference>
<gene>
    <name evidence="2" type="ORF">AWU65_21965</name>
</gene>
<dbReference type="OrthoDB" id="794462at2"/>
<dbReference type="InterPro" id="IPR016181">
    <property type="entry name" value="Acyl_CoA_acyltransferase"/>
</dbReference>
<keyword evidence="3" id="KW-1185">Reference proteome</keyword>
<dbReference type="STRING" id="59843.A3958_21090"/>
<proteinExistence type="predicted"/>
<dbReference type="KEGG" id="pglu:A3958_21090"/>
<sequence length="157" mass="18224">MIDTVAARPEDEIFLFQLYSLTRADELQNWGWGVEEQEQFLRMQWRAQTMSYASSYPDAIRMIVRYNGAPVGQIYVLDQGARWVLIDISLLPEYRNQGIGTRLIMDLQHRATHANAAVRLSVLPMNRALSLYQKLEFVPVHSEGIHQVMEWRASKTK</sequence>
<evidence type="ECO:0000259" key="1">
    <source>
        <dbReference type="PROSITE" id="PS51186"/>
    </source>
</evidence>
<organism evidence="2 3">
    <name type="scientific">Paenibacillus glucanolyticus</name>
    <dbReference type="NCBI Taxonomy" id="59843"/>
    <lineage>
        <taxon>Bacteria</taxon>
        <taxon>Bacillati</taxon>
        <taxon>Bacillota</taxon>
        <taxon>Bacilli</taxon>
        <taxon>Bacillales</taxon>
        <taxon>Paenibacillaceae</taxon>
        <taxon>Paenibacillus</taxon>
    </lineage>
</organism>
<dbReference type="CDD" id="cd04301">
    <property type="entry name" value="NAT_SF"/>
    <property type="match status" value="1"/>
</dbReference>
<dbReference type="Pfam" id="PF00583">
    <property type="entry name" value="Acetyltransf_1"/>
    <property type="match status" value="1"/>
</dbReference>
<dbReference type="Gene3D" id="3.40.630.30">
    <property type="match status" value="1"/>
</dbReference>